<feature type="transmembrane region" description="Helical" evidence="1">
    <location>
        <begin position="58"/>
        <end position="79"/>
    </location>
</feature>
<feature type="transmembrane region" description="Helical" evidence="1">
    <location>
        <begin position="381"/>
        <end position="402"/>
    </location>
</feature>
<proteinExistence type="predicted"/>
<evidence type="ECO:0000313" key="2">
    <source>
        <dbReference type="EMBL" id="MDZ8162273.1"/>
    </source>
</evidence>
<dbReference type="RefSeq" id="WP_194424742.1">
    <property type="nucleotide sequence ID" value="NZ_BAAAPT010000002.1"/>
</dbReference>
<feature type="transmembrane region" description="Helical" evidence="1">
    <location>
        <begin position="300"/>
        <end position="324"/>
    </location>
</feature>
<gene>
    <name evidence="2" type="ORF">R2Q92_10530</name>
</gene>
<accession>A0ABU5N856</accession>
<protein>
    <recommendedName>
        <fullName evidence="4">Glycosyltransferase RgtA/B/C/D-like domain-containing protein</fullName>
    </recommendedName>
</protein>
<feature type="transmembrane region" description="Helical" evidence="1">
    <location>
        <begin position="220"/>
        <end position="244"/>
    </location>
</feature>
<evidence type="ECO:0008006" key="4">
    <source>
        <dbReference type="Google" id="ProtNLM"/>
    </source>
</evidence>
<feature type="transmembrane region" description="Helical" evidence="1">
    <location>
        <begin position="91"/>
        <end position="112"/>
    </location>
</feature>
<keyword evidence="1" id="KW-0472">Membrane</keyword>
<dbReference type="EMBL" id="JAWJYN010000002">
    <property type="protein sequence ID" value="MDZ8162273.1"/>
    <property type="molecule type" value="Genomic_DNA"/>
</dbReference>
<feature type="transmembrane region" description="Helical" evidence="1">
    <location>
        <begin position="408"/>
        <end position="426"/>
    </location>
</feature>
<keyword evidence="1" id="KW-1133">Transmembrane helix</keyword>
<feature type="transmembrane region" description="Helical" evidence="1">
    <location>
        <begin position="264"/>
        <end position="293"/>
    </location>
</feature>
<comment type="caution">
    <text evidence="2">The sequence shown here is derived from an EMBL/GenBank/DDBJ whole genome shotgun (WGS) entry which is preliminary data.</text>
</comment>
<keyword evidence="1" id="KW-0812">Transmembrane</keyword>
<name>A0ABU5N856_9MICO</name>
<dbReference type="Proteomes" id="UP001291912">
    <property type="component" value="Unassembled WGS sequence"/>
</dbReference>
<evidence type="ECO:0000313" key="3">
    <source>
        <dbReference type="Proteomes" id="UP001291912"/>
    </source>
</evidence>
<evidence type="ECO:0000256" key="1">
    <source>
        <dbReference type="SAM" id="Phobius"/>
    </source>
</evidence>
<feature type="transmembrane region" description="Helical" evidence="1">
    <location>
        <begin position="344"/>
        <end position="369"/>
    </location>
</feature>
<feature type="transmembrane region" description="Helical" evidence="1">
    <location>
        <begin position="184"/>
        <end position="208"/>
    </location>
</feature>
<keyword evidence="3" id="KW-1185">Reference proteome</keyword>
<reference evidence="2 3" key="1">
    <citation type="submission" date="2023-10" db="EMBL/GenBank/DDBJ databases">
        <title>Microbacterium xanthum sp. nov., isolated from seaweed.</title>
        <authorList>
            <person name="Lee S.D."/>
        </authorList>
    </citation>
    <scope>NUCLEOTIDE SEQUENCE [LARGE SCALE GENOMIC DNA]</scope>
    <source>
        <strain evidence="2 3">KCTC 19124</strain>
    </source>
</reference>
<organism evidence="2 3">
    <name type="scientific">Microbacterium aquimaris</name>
    <dbReference type="NCBI Taxonomy" id="459816"/>
    <lineage>
        <taxon>Bacteria</taxon>
        <taxon>Bacillati</taxon>
        <taxon>Actinomycetota</taxon>
        <taxon>Actinomycetes</taxon>
        <taxon>Micrococcales</taxon>
        <taxon>Microbacteriaceae</taxon>
        <taxon>Microbacterium</taxon>
    </lineage>
</organism>
<feature type="transmembrane region" description="Helical" evidence="1">
    <location>
        <begin position="12"/>
        <end position="38"/>
    </location>
</feature>
<sequence>MPSDDSGARTGGRATVIGIGAALVLIVVAVTVPLAAGWDVATRAARSADDRAVAPLHGLWVPHVGLATAVAVLLAILAWRYADRLAGSLSWAALLPATFGAATAWMLALALVDGPTGISRVLGNPYEYLRTAREVDDIGMLLTTYISRIPLAADDNWVTHVAGHPPGMLLFFVALVRMGLGADATAGVVVTLIAATLPAAVLTTLRLLGVESVARRAAPFLVFTPAAVFLSVSADAVIATVGAWGVAALAAAATRPRVLGSVGWAAVAGVILGATVMMSYGMLLLGVVALAVLARTGRWLALPVAVAAAAGVVLVFASGGFAVWEAYPVLAERYADGIASRRPYAYWVWGNLAAFAICAGPVLGGALGAAAVSERARRDRVALWLIAAGAVMVLLADLSGMSKAEVERIWLPFVPWVTLAFAYVPVAWRSRLLAAQLIWALLVQHLLYTVW</sequence>